<dbReference type="InterPro" id="IPR006073">
    <property type="entry name" value="GTP-bd"/>
</dbReference>
<keyword evidence="6" id="KW-1003">Cell membrane</keyword>
<organism evidence="11 12">
    <name type="scientific">Mycoplasmopsis columbinasalis</name>
    <dbReference type="NCBI Taxonomy" id="114880"/>
    <lineage>
        <taxon>Bacteria</taxon>
        <taxon>Bacillati</taxon>
        <taxon>Mycoplasmatota</taxon>
        <taxon>Mycoplasmoidales</taxon>
        <taxon>Metamycoplasmataceae</taxon>
        <taxon>Mycoplasmopsis</taxon>
    </lineage>
</organism>
<protein>
    <recommendedName>
        <fullName evidence="2 6">GTPase Era</fullName>
    </recommendedName>
</protein>
<dbReference type="SUPFAM" id="SSF52540">
    <property type="entry name" value="P-loop containing nucleoside triphosphate hydrolases"/>
    <property type="match status" value="1"/>
</dbReference>
<dbReference type="InterPro" id="IPR005225">
    <property type="entry name" value="Small_GTP-bd"/>
</dbReference>
<keyword evidence="5 6" id="KW-0342">GTP-binding</keyword>
<dbReference type="EMBL" id="LR215043">
    <property type="protein sequence ID" value="VEU78024.1"/>
    <property type="molecule type" value="Genomic_DNA"/>
</dbReference>
<dbReference type="Pfam" id="PF01926">
    <property type="entry name" value="MMR_HSR1"/>
    <property type="match status" value="1"/>
</dbReference>
<dbReference type="CDD" id="cd04163">
    <property type="entry name" value="Era"/>
    <property type="match status" value="1"/>
</dbReference>
<keyword evidence="6" id="KW-0699">rRNA-binding</keyword>
<keyword evidence="6" id="KW-0690">Ribosome biogenesis</keyword>
<feature type="binding site" evidence="6">
    <location>
        <begin position="10"/>
        <end position="17"/>
    </location>
    <ligand>
        <name>GTP</name>
        <dbReference type="ChEBI" id="CHEBI:37565"/>
    </ligand>
</feature>
<dbReference type="Gene3D" id="3.30.300.20">
    <property type="match status" value="1"/>
</dbReference>
<dbReference type="GO" id="GO:0005829">
    <property type="term" value="C:cytosol"/>
    <property type="evidence" value="ECO:0007669"/>
    <property type="project" value="TreeGrafter"/>
</dbReference>
<accession>A0A449BA23</accession>
<dbReference type="PROSITE" id="PS51713">
    <property type="entry name" value="G_ERA"/>
    <property type="match status" value="1"/>
</dbReference>
<comment type="subunit">
    <text evidence="6">Monomer.</text>
</comment>
<dbReference type="CDD" id="cd22534">
    <property type="entry name" value="KH-II_Era"/>
    <property type="match status" value="1"/>
</dbReference>
<dbReference type="KEGG" id="mcob:NCTC10184_00243"/>
<dbReference type="InterPro" id="IPR004044">
    <property type="entry name" value="KH_dom_type_2"/>
</dbReference>
<dbReference type="GO" id="GO:0043024">
    <property type="term" value="F:ribosomal small subunit binding"/>
    <property type="evidence" value="ECO:0007669"/>
    <property type="project" value="TreeGrafter"/>
</dbReference>
<comment type="function">
    <text evidence="6">An essential GTPase that binds both GDP and GTP, with rapid nucleotide exchange. Plays a role in 16S rRNA processing and 30S ribosomal subunit biogenesis and possibly also in cell cycle regulation and energy metabolism.</text>
</comment>
<feature type="binding site" evidence="6">
    <location>
        <begin position="57"/>
        <end position="61"/>
    </location>
    <ligand>
        <name>GTP</name>
        <dbReference type="ChEBI" id="CHEBI:37565"/>
    </ligand>
</feature>
<evidence type="ECO:0000256" key="8">
    <source>
        <dbReference type="RuleBase" id="RU003761"/>
    </source>
</evidence>
<dbReference type="NCBIfam" id="TIGR00436">
    <property type="entry name" value="era"/>
    <property type="match status" value="1"/>
</dbReference>
<evidence type="ECO:0000256" key="4">
    <source>
        <dbReference type="ARBA" id="ARBA00022884"/>
    </source>
</evidence>
<feature type="region of interest" description="G1" evidence="7">
    <location>
        <begin position="10"/>
        <end position="17"/>
    </location>
</feature>
<evidence type="ECO:0000256" key="3">
    <source>
        <dbReference type="ARBA" id="ARBA00022741"/>
    </source>
</evidence>
<evidence type="ECO:0000256" key="2">
    <source>
        <dbReference type="ARBA" id="ARBA00020484"/>
    </source>
</evidence>
<dbReference type="RefSeq" id="WP_129622875.1">
    <property type="nucleotide sequence ID" value="NZ_LR215043.1"/>
</dbReference>
<comment type="similarity">
    <text evidence="1 6 7 8">Belongs to the TRAFAC class TrmE-Era-EngA-EngB-Septin-like GTPase superfamily. Era GTPase family.</text>
</comment>
<dbReference type="NCBIfam" id="TIGR00231">
    <property type="entry name" value="small_GTP"/>
    <property type="match status" value="1"/>
</dbReference>
<feature type="region of interest" description="G3" evidence="7">
    <location>
        <begin position="57"/>
        <end position="60"/>
    </location>
</feature>
<name>A0A449BA23_9BACT</name>
<dbReference type="Pfam" id="PF07650">
    <property type="entry name" value="KH_2"/>
    <property type="match status" value="1"/>
</dbReference>
<feature type="binding site" evidence="6">
    <location>
        <begin position="118"/>
        <end position="121"/>
    </location>
    <ligand>
        <name>GTP</name>
        <dbReference type="ChEBI" id="CHEBI:37565"/>
    </ligand>
</feature>
<keyword evidence="6" id="KW-0472">Membrane</keyword>
<keyword evidence="4 6" id="KW-0694">RNA-binding</keyword>
<evidence type="ECO:0000256" key="1">
    <source>
        <dbReference type="ARBA" id="ARBA00007921"/>
    </source>
</evidence>
<dbReference type="OrthoDB" id="9805918at2"/>
<keyword evidence="12" id="KW-1185">Reference proteome</keyword>
<feature type="region of interest" description="G2" evidence="7">
    <location>
        <begin position="36"/>
        <end position="40"/>
    </location>
</feature>
<sequence length="291" mass="33127">MKIAMVTVLGRPNVGKSTLMNKILNYDVSIVSNVPQTTRDQITGIYNEEDYQIVFIDTPGIHKPLNLLGEILNKNAYDSLEEIDCVLFLTPLNEDLGAGDLAILEKLKVVQNKIAVITKVDLAKTPDEISTKLAQLQQTGFNFTKIIPFSNKKQEFADDLIKVLKEFTYEGQPLYDPEYITDKSMRFLAKEIIREAAFNYLKEELPHSIAIEVEDFIEDDELTQINAIIYVKKDSQKGMVIGKEGQMIKKIGMMARRKLMALFSVKVELNLKVKVAKKWTQDVKLLKKFGY</sequence>
<evidence type="ECO:0000259" key="9">
    <source>
        <dbReference type="PROSITE" id="PS50823"/>
    </source>
</evidence>
<dbReference type="InterPro" id="IPR015946">
    <property type="entry name" value="KH_dom-like_a/b"/>
</dbReference>
<dbReference type="InterPro" id="IPR005662">
    <property type="entry name" value="GTPase_Era-like"/>
</dbReference>
<dbReference type="HAMAP" id="MF_00367">
    <property type="entry name" value="GTPase_Era"/>
    <property type="match status" value="1"/>
</dbReference>
<dbReference type="InterPro" id="IPR027417">
    <property type="entry name" value="P-loop_NTPase"/>
</dbReference>
<dbReference type="Gene3D" id="3.40.50.300">
    <property type="entry name" value="P-loop containing nucleotide triphosphate hydrolases"/>
    <property type="match status" value="1"/>
</dbReference>
<dbReference type="PROSITE" id="PS50823">
    <property type="entry name" value="KH_TYPE_2"/>
    <property type="match status" value="1"/>
</dbReference>
<feature type="region of interest" description="G4" evidence="7">
    <location>
        <begin position="118"/>
        <end position="121"/>
    </location>
</feature>
<evidence type="ECO:0000256" key="6">
    <source>
        <dbReference type="HAMAP-Rule" id="MF_00367"/>
    </source>
</evidence>
<proteinExistence type="inferred from homology"/>
<dbReference type="GO" id="GO:0005525">
    <property type="term" value="F:GTP binding"/>
    <property type="evidence" value="ECO:0007669"/>
    <property type="project" value="UniProtKB-UniRule"/>
</dbReference>
<evidence type="ECO:0000313" key="12">
    <source>
        <dbReference type="Proteomes" id="UP000290876"/>
    </source>
</evidence>
<dbReference type="PANTHER" id="PTHR42698:SF1">
    <property type="entry name" value="GTPASE ERA, MITOCHONDRIAL"/>
    <property type="match status" value="1"/>
</dbReference>
<evidence type="ECO:0000256" key="5">
    <source>
        <dbReference type="ARBA" id="ARBA00023134"/>
    </source>
</evidence>
<keyword evidence="3 6" id="KW-0547">Nucleotide-binding</keyword>
<dbReference type="Proteomes" id="UP000290876">
    <property type="component" value="Chromosome"/>
</dbReference>
<evidence type="ECO:0000259" key="10">
    <source>
        <dbReference type="PROSITE" id="PS51713"/>
    </source>
</evidence>
<dbReference type="GO" id="GO:0005886">
    <property type="term" value="C:plasma membrane"/>
    <property type="evidence" value="ECO:0007669"/>
    <property type="project" value="UniProtKB-SubCell"/>
</dbReference>
<dbReference type="GO" id="GO:0070181">
    <property type="term" value="F:small ribosomal subunit rRNA binding"/>
    <property type="evidence" value="ECO:0007669"/>
    <property type="project" value="UniProtKB-UniRule"/>
</dbReference>
<dbReference type="PANTHER" id="PTHR42698">
    <property type="entry name" value="GTPASE ERA"/>
    <property type="match status" value="1"/>
</dbReference>
<dbReference type="GO" id="GO:0000028">
    <property type="term" value="P:ribosomal small subunit assembly"/>
    <property type="evidence" value="ECO:0007669"/>
    <property type="project" value="TreeGrafter"/>
</dbReference>
<dbReference type="AlphaFoldDB" id="A0A449BA23"/>
<feature type="domain" description="KH type-2" evidence="9">
    <location>
        <begin position="201"/>
        <end position="277"/>
    </location>
</feature>
<dbReference type="SUPFAM" id="SSF54814">
    <property type="entry name" value="Prokaryotic type KH domain (KH-domain type II)"/>
    <property type="match status" value="1"/>
</dbReference>
<feature type="domain" description="Era-type G" evidence="10">
    <location>
        <begin position="2"/>
        <end position="170"/>
    </location>
</feature>
<dbReference type="NCBIfam" id="NF000908">
    <property type="entry name" value="PRK00089.1"/>
    <property type="match status" value="1"/>
</dbReference>
<dbReference type="InterPro" id="IPR009019">
    <property type="entry name" value="KH_sf_prok-type"/>
</dbReference>
<evidence type="ECO:0000313" key="11">
    <source>
        <dbReference type="EMBL" id="VEU78024.1"/>
    </source>
</evidence>
<evidence type="ECO:0000256" key="7">
    <source>
        <dbReference type="PROSITE-ProRule" id="PRU01050"/>
    </source>
</evidence>
<dbReference type="InterPro" id="IPR030388">
    <property type="entry name" value="G_ERA_dom"/>
</dbReference>
<feature type="region of interest" description="G5" evidence="7">
    <location>
        <begin position="149"/>
        <end position="151"/>
    </location>
</feature>
<reference evidence="11 12" key="1">
    <citation type="submission" date="2019-01" db="EMBL/GenBank/DDBJ databases">
        <authorList>
            <consortium name="Pathogen Informatics"/>
        </authorList>
    </citation>
    <scope>NUCLEOTIDE SEQUENCE [LARGE SCALE GENOMIC DNA]</scope>
    <source>
        <strain evidence="11 12">NCTC10184</strain>
    </source>
</reference>
<dbReference type="GO" id="GO:0003924">
    <property type="term" value="F:GTPase activity"/>
    <property type="evidence" value="ECO:0007669"/>
    <property type="project" value="UniProtKB-UniRule"/>
</dbReference>
<keyword evidence="6" id="KW-0963">Cytoplasm</keyword>
<gene>
    <name evidence="6 11" type="primary">era</name>
    <name evidence="11" type="ORF">NCTC10184_00243</name>
</gene>
<comment type="subcellular location">
    <subcellularLocation>
        <location evidence="6">Cytoplasm</location>
    </subcellularLocation>
    <subcellularLocation>
        <location evidence="6">Cell membrane</location>
        <topology evidence="6">Peripheral membrane protein</topology>
    </subcellularLocation>
</comment>